<evidence type="ECO:0000256" key="1">
    <source>
        <dbReference type="SAM" id="Phobius"/>
    </source>
</evidence>
<dbReference type="EMBL" id="CAEZSV010000073">
    <property type="protein sequence ID" value="CAB4552198.1"/>
    <property type="molecule type" value="Genomic_DNA"/>
</dbReference>
<keyword evidence="1" id="KW-1133">Transmembrane helix</keyword>
<keyword evidence="1" id="KW-0812">Transmembrane</keyword>
<organism evidence="2">
    <name type="scientific">freshwater metagenome</name>
    <dbReference type="NCBI Taxonomy" id="449393"/>
    <lineage>
        <taxon>unclassified sequences</taxon>
        <taxon>metagenomes</taxon>
        <taxon>ecological metagenomes</taxon>
    </lineage>
</organism>
<gene>
    <name evidence="2" type="ORF">UFOPK1506_00521</name>
</gene>
<sequence length="118" mass="12872">MISNIWVAIALWLLVWVILQRTAVPFDKDANLPVAPKWDLPMRIISALTLIFLVTGFSNVLGASLSGALAMYPVMTSIMSSFNHARFGANSAIAFLNGLGTYLVFVGLIFFPLLLIVT</sequence>
<protein>
    <submittedName>
        <fullName evidence="2">Unannotated protein</fullName>
    </submittedName>
</protein>
<feature type="transmembrane region" description="Helical" evidence="1">
    <location>
        <begin position="47"/>
        <end position="72"/>
    </location>
</feature>
<dbReference type="AlphaFoldDB" id="A0A6J6CQT0"/>
<reference evidence="2" key="1">
    <citation type="submission" date="2020-05" db="EMBL/GenBank/DDBJ databases">
        <authorList>
            <person name="Chiriac C."/>
            <person name="Salcher M."/>
            <person name="Ghai R."/>
            <person name="Kavagutti S V."/>
        </authorList>
    </citation>
    <scope>NUCLEOTIDE SEQUENCE</scope>
</reference>
<name>A0A6J6CQT0_9ZZZZ</name>
<accession>A0A6J6CQT0</accession>
<feature type="transmembrane region" description="Helical" evidence="1">
    <location>
        <begin position="93"/>
        <end position="117"/>
    </location>
</feature>
<proteinExistence type="predicted"/>
<evidence type="ECO:0000313" key="2">
    <source>
        <dbReference type="EMBL" id="CAB4552198.1"/>
    </source>
</evidence>
<keyword evidence="1" id="KW-0472">Membrane</keyword>